<dbReference type="Proteomes" id="UP001056648">
    <property type="component" value="Chromosome 1"/>
</dbReference>
<evidence type="ECO:0000313" key="3">
    <source>
        <dbReference type="EMBL" id="USE78073.1"/>
    </source>
</evidence>
<dbReference type="EMBL" id="CP098735">
    <property type="protein sequence ID" value="USE78073.1"/>
    <property type="molecule type" value="Genomic_DNA"/>
</dbReference>
<dbReference type="Pfam" id="PF04233">
    <property type="entry name" value="Phage_Mu_F"/>
    <property type="match status" value="1"/>
</dbReference>
<protein>
    <submittedName>
        <fullName evidence="3">Phage minor head protein</fullName>
    </submittedName>
</protein>
<sequence length="469" mass="52778">MATADLAYAIGLPPDKAIEYFQSKGYAVGFKWQDVWAEANAKAFTVAGVMKLDVLQDIRSALDKSLREGGTLAEFQKELRPLLVRKGWLGKGYRVDADTGEIEGKRLGPRRLRTIFETNMQSAYMAGRFATQLENAADRPYLQYVAVMDNRTRPAHRVLHGRVLRYDDPFWRTFYPPNGYRCRCRVRARSQADVEGQALPVASSEGRLSEVDQVINRDGETRPTVAYRDPITGKNFTTDPGFGFNPGRAAFQPELDKYAMGTARQYVRGELTGPGFERWYRQTEAAVAEARRQAPELGNEALRAALQPRLVHGQRYPVAILNAADRAALGVETQTVWLSDDTLVKQFVNRERQAIGLADYWRVQDVIEQAQLVIRDGDQSLVFVRQQDRLYHAVIKATRSGKALFLTSFRESNVAAAKRAARRGQVSGMNCLGVKKPREGLPFPLTRSARCWASYGREIHRVSEAWGTV</sequence>
<reference evidence="3" key="1">
    <citation type="submission" date="2022-06" db="EMBL/GenBank/DDBJ databases">
        <title>Complete genome sequence and characterization of Cupriavidus gilardii QJ1 isolated from contaminating cells.</title>
        <authorList>
            <person name="Qi J."/>
        </authorList>
    </citation>
    <scope>NUCLEOTIDE SEQUENCE</scope>
    <source>
        <strain evidence="3">QJ1</strain>
    </source>
</reference>
<evidence type="ECO:0000313" key="4">
    <source>
        <dbReference type="Proteomes" id="UP001056648"/>
    </source>
</evidence>
<keyword evidence="4" id="KW-1185">Reference proteome</keyword>
<proteinExistence type="predicted"/>
<gene>
    <name evidence="3" type="ORF">NDR89_03225</name>
</gene>
<dbReference type="NCBIfam" id="TIGR01641">
    <property type="entry name" value="phageSPP1_gp7"/>
    <property type="match status" value="1"/>
</dbReference>
<feature type="domain" description="Phage-Barnase-EndoU-ColicinE5/D-RelE like nuclease 3" evidence="2">
    <location>
        <begin position="321"/>
        <end position="413"/>
    </location>
</feature>
<dbReference type="RefSeq" id="WP_252252192.1">
    <property type="nucleotide sequence ID" value="NZ_CP098735.1"/>
</dbReference>
<evidence type="ECO:0000259" key="2">
    <source>
        <dbReference type="Pfam" id="PF18812"/>
    </source>
</evidence>
<dbReference type="Pfam" id="PF18812">
    <property type="entry name" value="PBECR3"/>
    <property type="match status" value="1"/>
</dbReference>
<feature type="domain" description="Phage head morphogenesis" evidence="1">
    <location>
        <begin position="56"/>
        <end position="186"/>
    </location>
</feature>
<accession>A0ABY4VLK5</accession>
<name>A0ABY4VLK5_9BURK</name>
<dbReference type="InterPro" id="IPR041301">
    <property type="entry name" value="PBECR3"/>
</dbReference>
<organism evidence="3 4">
    <name type="scientific">Cupriavidus gilardii</name>
    <dbReference type="NCBI Taxonomy" id="82541"/>
    <lineage>
        <taxon>Bacteria</taxon>
        <taxon>Pseudomonadati</taxon>
        <taxon>Pseudomonadota</taxon>
        <taxon>Betaproteobacteria</taxon>
        <taxon>Burkholderiales</taxon>
        <taxon>Burkholderiaceae</taxon>
        <taxon>Cupriavidus</taxon>
    </lineage>
</organism>
<evidence type="ECO:0000259" key="1">
    <source>
        <dbReference type="Pfam" id="PF04233"/>
    </source>
</evidence>
<dbReference type="InterPro" id="IPR006528">
    <property type="entry name" value="Phage_head_morphogenesis_dom"/>
</dbReference>